<name>A0A398CZ14_9BACT</name>
<dbReference type="Pfam" id="PF20229">
    <property type="entry name" value="ChrB_N"/>
    <property type="match status" value="1"/>
</dbReference>
<feature type="domain" description="ChrB N-terminal" evidence="1">
    <location>
        <begin position="19"/>
        <end position="170"/>
    </location>
</feature>
<dbReference type="RefSeq" id="WP_119088699.1">
    <property type="nucleotide sequence ID" value="NZ_QXIS01000009.1"/>
</dbReference>
<dbReference type="Proteomes" id="UP000266328">
    <property type="component" value="Unassembled WGS sequence"/>
</dbReference>
<keyword evidence="3" id="KW-1185">Reference proteome</keyword>
<evidence type="ECO:0000313" key="3">
    <source>
        <dbReference type="Proteomes" id="UP000266328"/>
    </source>
</evidence>
<dbReference type="OrthoDB" id="9784302at2"/>
<organism evidence="2 3">
    <name type="scientific">Candidatus Cryosericum terrychapinii</name>
    <dbReference type="NCBI Taxonomy" id="2290919"/>
    <lineage>
        <taxon>Bacteria</taxon>
        <taxon>Pseudomonadati</taxon>
        <taxon>Caldisericota/Cryosericota group</taxon>
        <taxon>Candidatus Cryosericota</taxon>
        <taxon>Candidatus Cryosericia</taxon>
        <taxon>Candidatus Cryosericales</taxon>
        <taxon>Candidatus Cryosericaceae</taxon>
        <taxon>Candidatus Cryosericum</taxon>
    </lineage>
</organism>
<comment type="caution">
    <text evidence="2">The sequence shown here is derived from an EMBL/GenBank/DDBJ whole genome shotgun (WGS) entry which is preliminary data.</text>
</comment>
<dbReference type="InterPro" id="IPR046858">
    <property type="entry name" value="ChrB_N"/>
</dbReference>
<reference evidence="2 3" key="1">
    <citation type="submission" date="2018-09" db="EMBL/GenBank/DDBJ databases">
        <title>Discovery and Ecogenomic Context for Candidatus Cryosericales, a Global Caldiserica Order Active in Thawing Permafrost.</title>
        <authorList>
            <person name="Martinez M.A."/>
            <person name="Woodcroft B.J."/>
            <person name="Ignacio Espinoza J.C."/>
            <person name="Zayed A."/>
            <person name="Singleton C.M."/>
            <person name="Boyd J."/>
            <person name="Li Y.-F."/>
            <person name="Purvine S."/>
            <person name="Maughan H."/>
            <person name="Hodgkins S.B."/>
            <person name="Anderson D."/>
            <person name="Sederholm M."/>
            <person name="Temperton B."/>
            <person name="Saleska S.R."/>
            <person name="Tyson G.W."/>
            <person name="Rich V.I."/>
        </authorList>
    </citation>
    <scope>NUCLEOTIDE SEQUENCE [LARGE SCALE GENOMIC DNA]</scope>
    <source>
        <strain evidence="2 3">SMC7</strain>
    </source>
</reference>
<dbReference type="AlphaFoldDB" id="A0A398CZ14"/>
<evidence type="ECO:0000313" key="2">
    <source>
        <dbReference type="EMBL" id="RIE06509.1"/>
    </source>
</evidence>
<sequence>MKTWLTITYKVPTEPSRTRVYLWRKLKELGAVYVQQGAAVLPMTEALLAQVLALKAEVVSSGGEVLVGRMEFIDEEDDARVIAAFQLQRDGDYDEIVEQCERLVYELDRETEKEKFTYAEIEENETELTRIHKWMERIAARDWFAAAGHARAEQAIEDAEKRSGTYTEEVECRLGHAIDVNLPRGAHS</sequence>
<evidence type="ECO:0000259" key="1">
    <source>
        <dbReference type="Pfam" id="PF20229"/>
    </source>
</evidence>
<protein>
    <submittedName>
        <fullName evidence="2">Chromate resistance protein ChrB</fullName>
    </submittedName>
</protein>
<proteinExistence type="predicted"/>
<gene>
    <name evidence="2" type="ORF">SMC7_01920</name>
</gene>
<dbReference type="EMBL" id="QXIS01000009">
    <property type="protein sequence ID" value="RIE06509.1"/>
    <property type="molecule type" value="Genomic_DNA"/>
</dbReference>
<accession>A0A398CZ14</accession>